<organism evidence="2">
    <name type="scientific">Hirondellea gigas</name>
    <dbReference type="NCBI Taxonomy" id="1518452"/>
    <lineage>
        <taxon>Eukaryota</taxon>
        <taxon>Metazoa</taxon>
        <taxon>Ecdysozoa</taxon>
        <taxon>Arthropoda</taxon>
        <taxon>Crustacea</taxon>
        <taxon>Multicrustacea</taxon>
        <taxon>Malacostraca</taxon>
        <taxon>Eumalacostraca</taxon>
        <taxon>Peracarida</taxon>
        <taxon>Amphipoda</taxon>
        <taxon>Amphilochidea</taxon>
        <taxon>Lysianassida</taxon>
        <taxon>Lysianassidira</taxon>
        <taxon>Lysianassoidea</taxon>
        <taxon>Lysianassidae</taxon>
        <taxon>Hirondellea</taxon>
    </lineage>
</organism>
<proteinExistence type="evidence at transcript level"/>
<dbReference type="InterPro" id="IPR011993">
    <property type="entry name" value="PH-like_dom_sf"/>
</dbReference>
<dbReference type="EMBL" id="IACT01005456">
    <property type="protein sequence ID" value="LAC24611.1"/>
    <property type="molecule type" value="mRNA"/>
</dbReference>
<sequence>MQGPLRRKTILKDGRKPPVGAWHRYWVQLWGGALVYYHPKSLASRGLERGDFKSSPCKLQPLTSTAGKLLLFGPHQDGSSQLDLFQLSDQSSDTIYKFRAPSVTAARCWLSKLSFALQDKTSATPENLITFE</sequence>
<dbReference type="Gene3D" id="2.30.29.30">
    <property type="entry name" value="Pleckstrin-homology domain (PH domain)/Phosphotyrosine-binding domain (PTB)"/>
    <property type="match status" value="1"/>
</dbReference>
<dbReference type="AlphaFoldDB" id="A0A6A7G1G9"/>
<dbReference type="PROSITE" id="PS50003">
    <property type="entry name" value="PH_DOMAIN"/>
    <property type="match status" value="1"/>
</dbReference>
<dbReference type="Pfam" id="PF00169">
    <property type="entry name" value="PH"/>
    <property type="match status" value="1"/>
</dbReference>
<dbReference type="SUPFAM" id="SSF50729">
    <property type="entry name" value="PH domain-like"/>
    <property type="match status" value="1"/>
</dbReference>
<feature type="domain" description="PH" evidence="1">
    <location>
        <begin position="1"/>
        <end position="118"/>
    </location>
</feature>
<evidence type="ECO:0000313" key="2">
    <source>
        <dbReference type="EMBL" id="LAC24611.1"/>
    </source>
</evidence>
<dbReference type="SMART" id="SM00233">
    <property type="entry name" value="PH"/>
    <property type="match status" value="1"/>
</dbReference>
<evidence type="ECO:0000259" key="1">
    <source>
        <dbReference type="PROSITE" id="PS50003"/>
    </source>
</evidence>
<dbReference type="InterPro" id="IPR001849">
    <property type="entry name" value="PH_domain"/>
</dbReference>
<protein>
    <submittedName>
        <fullName evidence="2">Ras-specific guanine nucleotide-releasing factor RalGPS1-like</fullName>
    </submittedName>
</protein>
<reference evidence="2" key="1">
    <citation type="submission" date="2017-11" db="EMBL/GenBank/DDBJ databases">
        <title>The sensing device of the deep-sea amphipod.</title>
        <authorList>
            <person name="Kobayashi H."/>
            <person name="Nagahama T."/>
            <person name="Arai W."/>
            <person name="Sasagawa Y."/>
            <person name="Umeda M."/>
            <person name="Hayashi T."/>
            <person name="Nikaido I."/>
            <person name="Watanabe H."/>
            <person name="Oguri K."/>
            <person name="Kitazato H."/>
            <person name="Fujioka K."/>
            <person name="Kido Y."/>
            <person name="Takami H."/>
        </authorList>
    </citation>
    <scope>NUCLEOTIDE SEQUENCE</scope>
    <source>
        <tissue evidence="2">Whole body</tissue>
    </source>
</reference>
<accession>A0A6A7G1G9</accession>
<name>A0A6A7G1G9_9CRUS</name>